<organism evidence="10 11">
    <name type="scientific">Panicum virgatum</name>
    <name type="common">Blackwell switchgrass</name>
    <dbReference type="NCBI Taxonomy" id="38727"/>
    <lineage>
        <taxon>Eukaryota</taxon>
        <taxon>Viridiplantae</taxon>
        <taxon>Streptophyta</taxon>
        <taxon>Embryophyta</taxon>
        <taxon>Tracheophyta</taxon>
        <taxon>Spermatophyta</taxon>
        <taxon>Magnoliopsida</taxon>
        <taxon>Liliopsida</taxon>
        <taxon>Poales</taxon>
        <taxon>Poaceae</taxon>
        <taxon>PACMAD clade</taxon>
        <taxon>Panicoideae</taxon>
        <taxon>Panicodae</taxon>
        <taxon>Paniceae</taxon>
        <taxon>Panicinae</taxon>
        <taxon>Panicum</taxon>
        <taxon>Panicum sect. Hiantes</taxon>
    </lineage>
</organism>
<dbReference type="Pfam" id="PF02096">
    <property type="entry name" value="60KD_IMP"/>
    <property type="match status" value="1"/>
</dbReference>
<feature type="transmembrane region" description="Helical" evidence="8">
    <location>
        <begin position="325"/>
        <end position="346"/>
    </location>
</feature>
<feature type="region of interest" description="Disordered" evidence="7">
    <location>
        <begin position="26"/>
        <end position="61"/>
    </location>
</feature>
<dbReference type="GO" id="GO:0032977">
    <property type="term" value="F:membrane insertase activity"/>
    <property type="evidence" value="ECO:0007669"/>
    <property type="project" value="InterPro"/>
</dbReference>
<evidence type="ECO:0000256" key="6">
    <source>
        <dbReference type="RuleBase" id="RU003945"/>
    </source>
</evidence>
<dbReference type="PANTHER" id="PTHR12428:SF34">
    <property type="entry name" value="MITOCHONDRIAL INNER MEMBRANE PROTEIN OXA1-LIKE"/>
    <property type="match status" value="1"/>
</dbReference>
<keyword evidence="5 8" id="KW-0472">Membrane</keyword>
<accession>A0A8T0MSI9</accession>
<evidence type="ECO:0000256" key="4">
    <source>
        <dbReference type="ARBA" id="ARBA00022989"/>
    </source>
</evidence>
<evidence type="ECO:0000256" key="8">
    <source>
        <dbReference type="SAM" id="Phobius"/>
    </source>
</evidence>
<gene>
    <name evidence="10" type="ORF">PVAP13_9NG478500</name>
</gene>
<evidence type="ECO:0000256" key="7">
    <source>
        <dbReference type="SAM" id="MobiDB-lite"/>
    </source>
</evidence>
<sequence length="474" mass="51290">MAFAARRRVATSLSDHFSRHLCPSISHLIPPHHDRSESPSSAAPPSPQSPPAKPFPSSLARPSRSRALTSLHLPLPFALHLAAHRNLSTTSSASAPDVDVAARMLTEAASSVPVSELLSDEVVSAAASVPVTPAPYAGEVAAAAAESFPPVAALQYLLDAVQSFTGLNWWATIALTTLLIRLLTVPLLINQMKSTMKLNDLRPEIEAINEEMRNSTDPRSMEVGKQKLGELFIRHDVTPFTPLKGLFIQGPIFMSFFFAISNMVEKVPSLKGGGAYWFTDLTIPDDLLILPVLTSLSFLATVELNMQDGMEGNPMVESMKKLSRFLGVMVVPFTIGFPKAIFFYWVTSNLFSLVYGVVIRKPAIRVWLDLPPLESQPTPARMQALSLFGGPKPSPGVYSPIADKECEQSGVGSPIADKECEQSGVGSPIADKECEQSGVDSPIADKECEQSSSVLSDRIRDLENKAKSRGESQE</sequence>
<reference evidence="10" key="1">
    <citation type="submission" date="2020-05" db="EMBL/GenBank/DDBJ databases">
        <title>WGS assembly of Panicum virgatum.</title>
        <authorList>
            <person name="Lovell J.T."/>
            <person name="Jenkins J."/>
            <person name="Shu S."/>
            <person name="Juenger T.E."/>
            <person name="Schmutz J."/>
        </authorList>
    </citation>
    <scope>NUCLEOTIDE SEQUENCE</scope>
    <source>
        <strain evidence="10">AP13</strain>
    </source>
</reference>
<proteinExistence type="inferred from homology"/>
<feature type="compositionally biased region" description="Pro residues" evidence="7">
    <location>
        <begin position="42"/>
        <end position="54"/>
    </location>
</feature>
<evidence type="ECO:0000313" key="11">
    <source>
        <dbReference type="Proteomes" id="UP000823388"/>
    </source>
</evidence>
<evidence type="ECO:0000259" key="9">
    <source>
        <dbReference type="Pfam" id="PF02096"/>
    </source>
</evidence>
<feature type="compositionally biased region" description="Basic and acidic residues" evidence="7">
    <location>
        <begin position="457"/>
        <end position="474"/>
    </location>
</feature>
<comment type="caution">
    <text evidence="10">The sequence shown here is derived from an EMBL/GenBank/DDBJ whole genome shotgun (WGS) entry which is preliminary data.</text>
</comment>
<evidence type="ECO:0000256" key="3">
    <source>
        <dbReference type="ARBA" id="ARBA00022692"/>
    </source>
</evidence>
<dbReference type="InterPro" id="IPR001708">
    <property type="entry name" value="YidC/ALB3/OXA1/COX18"/>
</dbReference>
<keyword evidence="11" id="KW-1185">Reference proteome</keyword>
<evidence type="ECO:0000256" key="1">
    <source>
        <dbReference type="ARBA" id="ARBA00004141"/>
    </source>
</evidence>
<keyword evidence="3 6" id="KW-0812">Transmembrane</keyword>
<dbReference type="InterPro" id="IPR028055">
    <property type="entry name" value="YidC/Oxa/ALB_C"/>
</dbReference>
<dbReference type="NCBIfam" id="TIGR03592">
    <property type="entry name" value="yidC_oxa1_cterm"/>
    <property type="match status" value="1"/>
</dbReference>
<evidence type="ECO:0000256" key="2">
    <source>
        <dbReference type="ARBA" id="ARBA00010583"/>
    </source>
</evidence>
<dbReference type="CDD" id="cd20069">
    <property type="entry name" value="5TM_Oxa1-like"/>
    <property type="match status" value="1"/>
</dbReference>
<name>A0A8T0MSI9_PANVG</name>
<dbReference type="Proteomes" id="UP000823388">
    <property type="component" value="Chromosome 9N"/>
</dbReference>
<dbReference type="PANTHER" id="PTHR12428">
    <property type="entry name" value="OXA1"/>
    <property type="match status" value="1"/>
</dbReference>
<dbReference type="EMBL" id="CM029054">
    <property type="protein sequence ID" value="KAG2539483.1"/>
    <property type="molecule type" value="Genomic_DNA"/>
</dbReference>
<comment type="similarity">
    <text evidence="6">Belongs to the OXA1/ALB3/YidC family.</text>
</comment>
<keyword evidence="4 8" id="KW-1133">Transmembrane helix</keyword>
<evidence type="ECO:0000313" key="10">
    <source>
        <dbReference type="EMBL" id="KAG2539483.1"/>
    </source>
</evidence>
<protein>
    <recommendedName>
        <fullName evidence="9">Membrane insertase YidC/Oxa/ALB C-terminal domain-containing protein</fullName>
    </recommendedName>
</protein>
<evidence type="ECO:0000256" key="5">
    <source>
        <dbReference type="ARBA" id="ARBA00023136"/>
    </source>
</evidence>
<dbReference type="GO" id="GO:0032979">
    <property type="term" value="P:protein insertion into mitochondrial inner membrane from matrix"/>
    <property type="evidence" value="ECO:0007669"/>
    <property type="project" value="TreeGrafter"/>
</dbReference>
<comment type="similarity">
    <text evidence="2">Belongs to the OXA1/ALB3/YidC (TC 2.A.9.2) family.</text>
</comment>
<comment type="subcellular location">
    <subcellularLocation>
        <location evidence="1 6">Membrane</location>
        <topology evidence="1 6">Multi-pass membrane protein</topology>
    </subcellularLocation>
</comment>
<feature type="region of interest" description="Disordered" evidence="7">
    <location>
        <begin position="408"/>
        <end position="474"/>
    </location>
</feature>
<feature type="transmembrane region" description="Helical" evidence="8">
    <location>
        <begin position="169"/>
        <end position="189"/>
    </location>
</feature>
<dbReference type="OrthoDB" id="2148490at2759"/>
<dbReference type="GO" id="GO:0005743">
    <property type="term" value="C:mitochondrial inner membrane"/>
    <property type="evidence" value="ECO:0007669"/>
    <property type="project" value="TreeGrafter"/>
</dbReference>
<feature type="domain" description="Membrane insertase YidC/Oxa/ALB C-terminal" evidence="9">
    <location>
        <begin position="169"/>
        <end position="360"/>
    </location>
</feature>
<dbReference type="AlphaFoldDB" id="A0A8T0MSI9"/>